<dbReference type="HOGENOM" id="CLU_008523_0_1_1"/>
<dbReference type="Gramene" id="BGIOSGA013504-TA">
    <property type="protein sequence ID" value="BGIOSGA013504-PA"/>
    <property type="gene ID" value="BGIOSGA013504"/>
</dbReference>
<dbReference type="OMA" id="NKWANNE"/>
<evidence type="ECO:0000256" key="1">
    <source>
        <dbReference type="ARBA" id="ARBA00009431"/>
    </source>
</evidence>
<accession>B8AR18</accession>
<dbReference type="Pfam" id="PF00450">
    <property type="entry name" value="Peptidase_S10"/>
    <property type="match status" value="2"/>
</dbReference>
<organism evidence="3 4">
    <name type="scientific">Oryza sativa subsp. indica</name>
    <name type="common">Rice</name>
    <dbReference type="NCBI Taxonomy" id="39946"/>
    <lineage>
        <taxon>Eukaryota</taxon>
        <taxon>Viridiplantae</taxon>
        <taxon>Streptophyta</taxon>
        <taxon>Embryophyta</taxon>
        <taxon>Tracheophyta</taxon>
        <taxon>Spermatophyta</taxon>
        <taxon>Magnoliopsida</taxon>
        <taxon>Liliopsida</taxon>
        <taxon>Poales</taxon>
        <taxon>Poaceae</taxon>
        <taxon>BOP clade</taxon>
        <taxon>Oryzoideae</taxon>
        <taxon>Oryzeae</taxon>
        <taxon>Oryzinae</taxon>
        <taxon>Oryza</taxon>
        <taxon>Oryza sativa</taxon>
    </lineage>
</organism>
<evidence type="ECO:0008006" key="5">
    <source>
        <dbReference type="Google" id="ProtNLM"/>
    </source>
</evidence>
<dbReference type="EMBL" id="CM000128">
    <property type="protein sequence ID" value="EEC76120.1"/>
    <property type="molecule type" value="Genomic_DNA"/>
</dbReference>
<protein>
    <recommendedName>
        <fullName evidence="5">Serine carboxypeptidase-like 18</fullName>
    </recommendedName>
</protein>
<dbReference type="Gene3D" id="3.40.50.1820">
    <property type="entry name" value="alpha/beta hydrolase"/>
    <property type="match status" value="2"/>
</dbReference>
<dbReference type="GO" id="GO:0019748">
    <property type="term" value="P:secondary metabolic process"/>
    <property type="evidence" value="ECO:0007669"/>
    <property type="project" value="TreeGrafter"/>
</dbReference>
<dbReference type="Gene3D" id="3.40.50.11320">
    <property type="match status" value="1"/>
</dbReference>
<dbReference type="GO" id="GO:0006508">
    <property type="term" value="P:proteolysis"/>
    <property type="evidence" value="ECO:0007669"/>
    <property type="project" value="InterPro"/>
</dbReference>
<dbReference type="GO" id="GO:0016747">
    <property type="term" value="F:acyltransferase activity, transferring groups other than amino-acyl groups"/>
    <property type="evidence" value="ECO:0007669"/>
    <property type="project" value="TreeGrafter"/>
</dbReference>
<keyword evidence="2" id="KW-0732">Signal</keyword>
<keyword evidence="4" id="KW-1185">Reference proteome</keyword>
<dbReference type="PANTHER" id="PTHR11802">
    <property type="entry name" value="SERINE PROTEASE FAMILY S10 SERINE CARBOXYPEPTIDASE"/>
    <property type="match status" value="1"/>
</dbReference>
<dbReference type="GO" id="GO:0004185">
    <property type="term" value="F:serine-type carboxypeptidase activity"/>
    <property type="evidence" value="ECO:0007669"/>
    <property type="project" value="InterPro"/>
</dbReference>
<feature type="chain" id="PRO_5002864836" description="Serine carboxypeptidase-like 18" evidence="2">
    <location>
        <begin position="36"/>
        <end position="484"/>
    </location>
</feature>
<gene>
    <name evidence="3" type="ORF">OsI_13388</name>
</gene>
<dbReference type="PANTHER" id="PTHR11802:SF321">
    <property type="entry name" value="OS06G0520000 PROTEIN"/>
    <property type="match status" value="1"/>
</dbReference>
<proteinExistence type="inferred from homology"/>
<dbReference type="InterPro" id="IPR029058">
    <property type="entry name" value="AB_hydrolase_fold"/>
</dbReference>
<dbReference type="PRINTS" id="PR00724">
    <property type="entry name" value="CRBOXYPTASEC"/>
</dbReference>
<name>B8AR18_ORYSI</name>
<dbReference type="ESTHER" id="orysa-Q851E3">
    <property type="family name" value="Carboxypeptidase_S10"/>
</dbReference>
<dbReference type="SUPFAM" id="SSF53474">
    <property type="entry name" value="alpha/beta-Hydrolases"/>
    <property type="match status" value="2"/>
</dbReference>
<comment type="similarity">
    <text evidence="1">Belongs to the peptidase S10 family.</text>
</comment>
<dbReference type="Proteomes" id="UP000007015">
    <property type="component" value="Chromosome 3"/>
</dbReference>
<evidence type="ECO:0000313" key="3">
    <source>
        <dbReference type="EMBL" id="EEC76120.1"/>
    </source>
</evidence>
<sequence>MGAHRTRQCSLLQLQPLRTCILFLLLLLLLLPCSASSSVITHLPGFHGRLRFYLETGYVSVDEETGTELFYYFVESERSPSTDPVILWLTGGPLCSGFTALVFEVGPMNFVLAPYNGSLPRLVNNQYSWTKIASIIFLDTPVGYVSVDEETGTELFYYFVESERSPSTDPVILWLTGGPLCSGFTALVFEVGPMNFVLAPYNGSLPRLVNNQYSWTKIASIIFLDTPVGSGFSYARDPKGYNVGDISSSLRVVTFLKKWFNDHPSYLSNHFYVGGSSYAGKGYMVGSPLTDPKYDRNSIIPYAHGVGIISDQLYEAAVANCKGDYVNPTNEICANVLNAVDNLMSELDNGDILLDKCAGRLIPKPINGVSSRALLEEYSRLSEPTARPTINCFSYRFYLLNIWMNDKATRDALKIKKAWIRSLNFTIVDDWRAWHLDGQAAGFTVMYDNNLTFATLKGSGHAPISYKPKQGFAMGQRWLDRKPL</sequence>
<evidence type="ECO:0000256" key="2">
    <source>
        <dbReference type="SAM" id="SignalP"/>
    </source>
</evidence>
<evidence type="ECO:0000313" key="4">
    <source>
        <dbReference type="Proteomes" id="UP000007015"/>
    </source>
</evidence>
<reference evidence="3 4" key="1">
    <citation type="journal article" date="2005" name="PLoS Biol.">
        <title>The genomes of Oryza sativa: a history of duplications.</title>
        <authorList>
            <person name="Yu J."/>
            <person name="Wang J."/>
            <person name="Lin W."/>
            <person name="Li S."/>
            <person name="Li H."/>
            <person name="Zhou J."/>
            <person name="Ni P."/>
            <person name="Dong W."/>
            <person name="Hu S."/>
            <person name="Zeng C."/>
            <person name="Zhang J."/>
            <person name="Zhang Y."/>
            <person name="Li R."/>
            <person name="Xu Z."/>
            <person name="Li S."/>
            <person name="Li X."/>
            <person name="Zheng H."/>
            <person name="Cong L."/>
            <person name="Lin L."/>
            <person name="Yin J."/>
            <person name="Geng J."/>
            <person name="Li G."/>
            <person name="Shi J."/>
            <person name="Liu J."/>
            <person name="Lv H."/>
            <person name="Li J."/>
            <person name="Wang J."/>
            <person name="Deng Y."/>
            <person name="Ran L."/>
            <person name="Shi X."/>
            <person name="Wang X."/>
            <person name="Wu Q."/>
            <person name="Li C."/>
            <person name="Ren X."/>
            <person name="Wang J."/>
            <person name="Wang X."/>
            <person name="Li D."/>
            <person name="Liu D."/>
            <person name="Zhang X."/>
            <person name="Ji Z."/>
            <person name="Zhao W."/>
            <person name="Sun Y."/>
            <person name="Zhang Z."/>
            <person name="Bao J."/>
            <person name="Han Y."/>
            <person name="Dong L."/>
            <person name="Ji J."/>
            <person name="Chen P."/>
            <person name="Wu S."/>
            <person name="Liu J."/>
            <person name="Xiao Y."/>
            <person name="Bu D."/>
            <person name="Tan J."/>
            <person name="Yang L."/>
            <person name="Ye C."/>
            <person name="Zhang J."/>
            <person name="Xu J."/>
            <person name="Zhou Y."/>
            <person name="Yu Y."/>
            <person name="Zhang B."/>
            <person name="Zhuang S."/>
            <person name="Wei H."/>
            <person name="Liu B."/>
            <person name="Lei M."/>
            <person name="Yu H."/>
            <person name="Li Y."/>
            <person name="Xu H."/>
            <person name="Wei S."/>
            <person name="He X."/>
            <person name="Fang L."/>
            <person name="Zhang Z."/>
            <person name="Zhang Y."/>
            <person name="Huang X."/>
            <person name="Su Z."/>
            <person name="Tong W."/>
            <person name="Li J."/>
            <person name="Tong Z."/>
            <person name="Li S."/>
            <person name="Ye J."/>
            <person name="Wang L."/>
            <person name="Fang L."/>
            <person name="Lei T."/>
            <person name="Chen C."/>
            <person name="Chen H."/>
            <person name="Xu Z."/>
            <person name="Li H."/>
            <person name="Huang H."/>
            <person name="Zhang F."/>
            <person name="Xu H."/>
            <person name="Li N."/>
            <person name="Zhao C."/>
            <person name="Li S."/>
            <person name="Dong L."/>
            <person name="Huang Y."/>
            <person name="Li L."/>
            <person name="Xi Y."/>
            <person name="Qi Q."/>
            <person name="Li W."/>
            <person name="Zhang B."/>
            <person name="Hu W."/>
            <person name="Zhang Y."/>
            <person name="Tian X."/>
            <person name="Jiao Y."/>
            <person name="Liang X."/>
            <person name="Jin J."/>
            <person name="Gao L."/>
            <person name="Zheng W."/>
            <person name="Hao B."/>
            <person name="Liu S."/>
            <person name="Wang W."/>
            <person name="Yuan L."/>
            <person name="Cao M."/>
            <person name="McDermott J."/>
            <person name="Samudrala R."/>
            <person name="Wang J."/>
            <person name="Wong G.K."/>
            <person name="Yang H."/>
        </authorList>
    </citation>
    <scope>NUCLEOTIDE SEQUENCE [LARGE SCALE GENOMIC DNA]</scope>
    <source>
        <strain evidence="4">cv. 93-11</strain>
    </source>
</reference>
<feature type="signal peptide" evidence="2">
    <location>
        <begin position="1"/>
        <end position="35"/>
    </location>
</feature>
<dbReference type="InterPro" id="IPR001563">
    <property type="entry name" value="Peptidase_S10"/>
</dbReference>
<dbReference type="AlphaFoldDB" id="B8AR18"/>